<gene>
    <name evidence="11" type="ORF">ENJ12_05555</name>
</gene>
<dbReference type="GO" id="GO:0018104">
    <property type="term" value="P:peptidoglycan-protein cross-linking"/>
    <property type="evidence" value="ECO:0007669"/>
    <property type="project" value="TreeGrafter"/>
</dbReference>
<organism evidence="11">
    <name type="scientific">Thiolapillus brandeum</name>
    <dbReference type="NCBI Taxonomy" id="1076588"/>
    <lineage>
        <taxon>Bacteria</taxon>
        <taxon>Pseudomonadati</taxon>
        <taxon>Pseudomonadota</taxon>
        <taxon>Gammaproteobacteria</taxon>
        <taxon>Chromatiales</taxon>
        <taxon>Sedimenticolaceae</taxon>
        <taxon>Thiolapillus</taxon>
    </lineage>
</organism>
<dbReference type="GO" id="GO:0016757">
    <property type="term" value="F:glycosyltransferase activity"/>
    <property type="evidence" value="ECO:0007669"/>
    <property type="project" value="UniProtKB-KW"/>
</dbReference>
<evidence type="ECO:0000313" key="11">
    <source>
        <dbReference type="EMBL" id="HEC06293.1"/>
    </source>
</evidence>
<reference evidence="11" key="1">
    <citation type="journal article" date="2020" name="mSystems">
        <title>Genome- and Community-Level Interaction Insights into Carbon Utilization and Element Cycling Functions of Hydrothermarchaeota in Hydrothermal Sediment.</title>
        <authorList>
            <person name="Zhou Z."/>
            <person name="Liu Y."/>
            <person name="Xu W."/>
            <person name="Pan J."/>
            <person name="Luo Z.H."/>
            <person name="Li M."/>
        </authorList>
    </citation>
    <scope>NUCLEOTIDE SEQUENCE [LARGE SCALE GENOMIC DNA]</scope>
    <source>
        <strain evidence="11">HyVt-458</strain>
    </source>
</reference>
<evidence type="ECO:0000256" key="9">
    <source>
        <dbReference type="PROSITE-ProRule" id="PRU01373"/>
    </source>
</evidence>
<evidence type="ECO:0000256" key="3">
    <source>
        <dbReference type="ARBA" id="ARBA00022676"/>
    </source>
</evidence>
<comment type="pathway">
    <text evidence="1 9">Cell wall biogenesis; peptidoglycan biosynthesis.</text>
</comment>
<dbReference type="Gene3D" id="2.40.440.10">
    <property type="entry name" value="L,D-transpeptidase catalytic domain-like"/>
    <property type="match status" value="1"/>
</dbReference>
<dbReference type="InterPro" id="IPR038063">
    <property type="entry name" value="Transpep_catalytic_dom"/>
</dbReference>
<feature type="domain" description="L,D-TPase catalytic" evidence="10">
    <location>
        <begin position="3"/>
        <end position="159"/>
    </location>
</feature>
<sequence>MTRHLRVALADQELSLWDDDRLLVVYPVSTALQGPGSMRDSGCTPTGRHRIRLKIGDNCPLYTVFRARRPTGEIYTPELGRQFPDRDWILTRILWLSGLEPGINRGSDCDTLKRFIYIHGTAEESLLGTPVSHGCIRMNSHDLIELFDAVSNGTIVTIE</sequence>
<dbReference type="GO" id="GO:0071555">
    <property type="term" value="P:cell wall organization"/>
    <property type="evidence" value="ECO:0007669"/>
    <property type="project" value="UniProtKB-UniRule"/>
</dbReference>
<evidence type="ECO:0000256" key="4">
    <source>
        <dbReference type="ARBA" id="ARBA00022679"/>
    </source>
</evidence>
<evidence type="ECO:0000256" key="1">
    <source>
        <dbReference type="ARBA" id="ARBA00004752"/>
    </source>
</evidence>
<dbReference type="Proteomes" id="UP000886339">
    <property type="component" value="Unassembled WGS sequence"/>
</dbReference>
<dbReference type="UniPathway" id="UPA00219"/>
<evidence type="ECO:0000256" key="2">
    <source>
        <dbReference type="ARBA" id="ARBA00005992"/>
    </source>
</evidence>
<evidence type="ECO:0000256" key="8">
    <source>
        <dbReference type="ARBA" id="ARBA00023316"/>
    </source>
</evidence>
<feature type="active site" description="Nucleophile" evidence="9">
    <location>
        <position position="135"/>
    </location>
</feature>
<dbReference type="PANTHER" id="PTHR30582:SF24">
    <property type="entry name" value="L,D-TRANSPEPTIDASE ERFK_SRFK-RELATED"/>
    <property type="match status" value="1"/>
</dbReference>
<dbReference type="CDD" id="cd16913">
    <property type="entry name" value="YkuD_like"/>
    <property type="match status" value="1"/>
</dbReference>
<name>A0A831RY64_9GAMM</name>
<keyword evidence="4" id="KW-0808">Transferase</keyword>
<dbReference type="PANTHER" id="PTHR30582">
    <property type="entry name" value="L,D-TRANSPEPTIDASE"/>
    <property type="match status" value="1"/>
</dbReference>
<protein>
    <submittedName>
        <fullName evidence="11">L,D-transpeptidase</fullName>
    </submittedName>
</protein>
<dbReference type="EMBL" id="DRLF01000197">
    <property type="protein sequence ID" value="HEC06293.1"/>
    <property type="molecule type" value="Genomic_DNA"/>
</dbReference>
<proteinExistence type="inferred from homology"/>
<evidence type="ECO:0000256" key="7">
    <source>
        <dbReference type="ARBA" id="ARBA00022984"/>
    </source>
</evidence>
<dbReference type="GO" id="GO:0071972">
    <property type="term" value="F:peptidoglycan L,D-transpeptidase activity"/>
    <property type="evidence" value="ECO:0007669"/>
    <property type="project" value="TreeGrafter"/>
</dbReference>
<keyword evidence="6 9" id="KW-0133">Cell shape</keyword>
<keyword evidence="3" id="KW-0328">Glycosyltransferase</keyword>
<dbReference type="SUPFAM" id="SSF141523">
    <property type="entry name" value="L,D-transpeptidase catalytic domain-like"/>
    <property type="match status" value="1"/>
</dbReference>
<keyword evidence="7 9" id="KW-0573">Peptidoglycan synthesis</keyword>
<keyword evidence="5" id="KW-0378">Hydrolase</keyword>
<dbReference type="GO" id="GO:0005576">
    <property type="term" value="C:extracellular region"/>
    <property type="evidence" value="ECO:0007669"/>
    <property type="project" value="TreeGrafter"/>
</dbReference>
<dbReference type="InterPro" id="IPR050979">
    <property type="entry name" value="LD-transpeptidase"/>
</dbReference>
<dbReference type="GO" id="GO:0008360">
    <property type="term" value="P:regulation of cell shape"/>
    <property type="evidence" value="ECO:0007669"/>
    <property type="project" value="UniProtKB-UniRule"/>
</dbReference>
<dbReference type="PROSITE" id="PS52029">
    <property type="entry name" value="LD_TPASE"/>
    <property type="match status" value="1"/>
</dbReference>
<accession>A0A831RY64</accession>
<evidence type="ECO:0000256" key="6">
    <source>
        <dbReference type="ARBA" id="ARBA00022960"/>
    </source>
</evidence>
<feature type="active site" description="Proton donor/acceptor" evidence="9">
    <location>
        <position position="119"/>
    </location>
</feature>
<keyword evidence="8 9" id="KW-0961">Cell wall biogenesis/degradation</keyword>
<evidence type="ECO:0000259" key="10">
    <source>
        <dbReference type="PROSITE" id="PS52029"/>
    </source>
</evidence>
<dbReference type="InterPro" id="IPR005490">
    <property type="entry name" value="LD_TPept_cat_dom"/>
</dbReference>
<comment type="similarity">
    <text evidence="2">Belongs to the YkuD family.</text>
</comment>
<evidence type="ECO:0000256" key="5">
    <source>
        <dbReference type="ARBA" id="ARBA00022801"/>
    </source>
</evidence>
<dbReference type="Pfam" id="PF03734">
    <property type="entry name" value="YkuD"/>
    <property type="match status" value="1"/>
</dbReference>
<dbReference type="AlphaFoldDB" id="A0A831RY64"/>
<comment type="caution">
    <text evidence="11">The sequence shown here is derived from an EMBL/GenBank/DDBJ whole genome shotgun (WGS) entry which is preliminary data.</text>
</comment>